<evidence type="ECO:0000313" key="2">
    <source>
        <dbReference type="Proteomes" id="UP001500724"/>
    </source>
</evidence>
<name>A0ABP3SKS9_9ACTN</name>
<accession>A0ABP3SKS9</accession>
<sequence>MVGVARGRVARTPGSSVLTLRSGTDRAVNKFEGDGLIERAVSPEDRADGG</sequence>
<evidence type="ECO:0000313" key="1">
    <source>
        <dbReference type="EMBL" id="GAA0647316.1"/>
    </source>
</evidence>
<dbReference type="Proteomes" id="UP001500724">
    <property type="component" value="Unassembled WGS sequence"/>
</dbReference>
<gene>
    <name evidence="1" type="ORF">GCM10009535_26370</name>
</gene>
<keyword evidence="2" id="KW-1185">Reference proteome</keyword>
<organism evidence="1 2">
    <name type="scientific">Streptomyces thermocarboxydovorans</name>
    <dbReference type="NCBI Taxonomy" id="59298"/>
    <lineage>
        <taxon>Bacteria</taxon>
        <taxon>Bacillati</taxon>
        <taxon>Actinomycetota</taxon>
        <taxon>Actinomycetes</taxon>
        <taxon>Kitasatosporales</taxon>
        <taxon>Streptomycetaceae</taxon>
        <taxon>Streptomyces</taxon>
    </lineage>
</organism>
<protein>
    <submittedName>
        <fullName evidence="1">Uncharacterized protein</fullName>
    </submittedName>
</protein>
<comment type="caution">
    <text evidence="1">The sequence shown here is derived from an EMBL/GenBank/DDBJ whole genome shotgun (WGS) entry which is preliminary data.</text>
</comment>
<dbReference type="EMBL" id="BAAAGU010000023">
    <property type="protein sequence ID" value="GAA0647316.1"/>
    <property type="molecule type" value="Genomic_DNA"/>
</dbReference>
<proteinExistence type="predicted"/>
<dbReference type="RefSeq" id="WP_344000616.1">
    <property type="nucleotide sequence ID" value="NZ_BAAAGU010000023.1"/>
</dbReference>
<reference evidence="2" key="1">
    <citation type="journal article" date="2019" name="Int. J. Syst. Evol. Microbiol.">
        <title>The Global Catalogue of Microorganisms (GCM) 10K type strain sequencing project: providing services to taxonomists for standard genome sequencing and annotation.</title>
        <authorList>
            <consortium name="The Broad Institute Genomics Platform"/>
            <consortium name="The Broad Institute Genome Sequencing Center for Infectious Disease"/>
            <person name="Wu L."/>
            <person name="Ma J."/>
        </authorList>
    </citation>
    <scope>NUCLEOTIDE SEQUENCE [LARGE SCALE GENOMIC DNA]</scope>
    <source>
        <strain evidence="2">JCM 10367</strain>
    </source>
</reference>